<dbReference type="Proteomes" id="UP000004095">
    <property type="component" value="Unassembled WGS sequence"/>
</dbReference>
<protein>
    <submittedName>
        <fullName evidence="1">Uncharacterized protein</fullName>
    </submittedName>
</protein>
<dbReference type="AlphaFoldDB" id="A1ZNY2"/>
<reference evidence="1 2" key="1">
    <citation type="submission" date="2007-01" db="EMBL/GenBank/DDBJ databases">
        <authorList>
            <person name="Haygood M."/>
            <person name="Podell S."/>
            <person name="Anderson C."/>
            <person name="Hopkinson B."/>
            <person name="Roe K."/>
            <person name="Barbeau K."/>
            <person name="Gaasterland T."/>
            <person name="Ferriera S."/>
            <person name="Johnson J."/>
            <person name="Kravitz S."/>
            <person name="Beeson K."/>
            <person name="Sutton G."/>
            <person name="Rogers Y.-H."/>
            <person name="Friedman R."/>
            <person name="Frazier M."/>
            <person name="Venter J.C."/>
        </authorList>
    </citation>
    <scope>NUCLEOTIDE SEQUENCE [LARGE SCALE GENOMIC DNA]</scope>
    <source>
        <strain evidence="1 2">ATCC 23134</strain>
    </source>
</reference>
<evidence type="ECO:0000313" key="1">
    <source>
        <dbReference type="EMBL" id="EAY27774.1"/>
    </source>
</evidence>
<organism evidence="1 2">
    <name type="scientific">Microscilla marina ATCC 23134</name>
    <dbReference type="NCBI Taxonomy" id="313606"/>
    <lineage>
        <taxon>Bacteria</taxon>
        <taxon>Pseudomonadati</taxon>
        <taxon>Bacteroidota</taxon>
        <taxon>Cytophagia</taxon>
        <taxon>Cytophagales</taxon>
        <taxon>Microscillaceae</taxon>
        <taxon>Microscilla</taxon>
    </lineage>
</organism>
<comment type="caution">
    <text evidence="1">The sequence shown here is derived from an EMBL/GenBank/DDBJ whole genome shotgun (WGS) entry which is preliminary data.</text>
</comment>
<keyword evidence="2" id="KW-1185">Reference proteome</keyword>
<evidence type="ECO:0000313" key="2">
    <source>
        <dbReference type="Proteomes" id="UP000004095"/>
    </source>
</evidence>
<sequence>MFSKKQTFVKFQEVKVSNKAAQHILGGAGTGSDGHCQRLEDDLEAAIAAGDMERARTLMGAIRRICGHPGRL</sequence>
<name>A1ZNY2_MICM2</name>
<dbReference type="EMBL" id="AAWS01000020">
    <property type="protein sequence ID" value="EAY27774.1"/>
    <property type="molecule type" value="Genomic_DNA"/>
</dbReference>
<accession>A1ZNY2</accession>
<gene>
    <name evidence="1" type="ORF">M23134_00211</name>
</gene>
<proteinExistence type="predicted"/>